<feature type="non-terminal residue" evidence="2">
    <location>
        <position position="144"/>
    </location>
</feature>
<dbReference type="PROSITE" id="PS51297">
    <property type="entry name" value="K_BOX"/>
    <property type="match status" value="1"/>
</dbReference>
<dbReference type="AlphaFoldDB" id="A0AAN8ZLD9"/>
<dbReference type="GO" id="GO:0003700">
    <property type="term" value="F:DNA-binding transcription factor activity"/>
    <property type="evidence" value="ECO:0007669"/>
    <property type="project" value="InterPro"/>
</dbReference>
<evidence type="ECO:0000313" key="3">
    <source>
        <dbReference type="Proteomes" id="UP001370490"/>
    </source>
</evidence>
<gene>
    <name evidence="2" type="ORF">RJ641_013398</name>
</gene>
<evidence type="ECO:0000259" key="1">
    <source>
        <dbReference type="PROSITE" id="PS51297"/>
    </source>
</evidence>
<dbReference type="EMBL" id="JBAMMX010000002">
    <property type="protein sequence ID" value="KAK6945854.1"/>
    <property type="molecule type" value="Genomic_DNA"/>
</dbReference>
<sequence>QLLGEELGGLSARDLQNIENQLETSLKGVRVRKEQILTNEIEELNRKVLPTKLSVHTSYLAIFAIIPGSIIHQENLELCKRISIIRQENMELQMKIYGARNVHETNGTSNFSCNFRNEYDLQPPIQLQLSQPLSHETPAKATKP</sequence>
<feature type="domain" description="K-box" evidence="1">
    <location>
        <begin position="1"/>
        <end position="91"/>
    </location>
</feature>
<protein>
    <submittedName>
        <fullName evidence="2">Transcription factor, K-box</fullName>
    </submittedName>
</protein>
<organism evidence="2 3">
    <name type="scientific">Dillenia turbinata</name>
    <dbReference type="NCBI Taxonomy" id="194707"/>
    <lineage>
        <taxon>Eukaryota</taxon>
        <taxon>Viridiplantae</taxon>
        <taxon>Streptophyta</taxon>
        <taxon>Embryophyta</taxon>
        <taxon>Tracheophyta</taxon>
        <taxon>Spermatophyta</taxon>
        <taxon>Magnoliopsida</taxon>
        <taxon>eudicotyledons</taxon>
        <taxon>Gunneridae</taxon>
        <taxon>Pentapetalae</taxon>
        <taxon>Dilleniales</taxon>
        <taxon>Dilleniaceae</taxon>
        <taxon>Dillenia</taxon>
    </lineage>
</organism>
<name>A0AAN8ZLD9_9MAGN</name>
<dbReference type="Proteomes" id="UP001370490">
    <property type="component" value="Unassembled WGS sequence"/>
</dbReference>
<comment type="caution">
    <text evidence="2">The sequence shown here is derived from an EMBL/GenBank/DDBJ whole genome shotgun (WGS) entry which is preliminary data.</text>
</comment>
<feature type="non-terminal residue" evidence="2">
    <location>
        <position position="1"/>
    </location>
</feature>
<proteinExistence type="predicted"/>
<dbReference type="InterPro" id="IPR002487">
    <property type="entry name" value="TF_Kbox"/>
</dbReference>
<dbReference type="Pfam" id="PF01486">
    <property type="entry name" value="K-box"/>
    <property type="match status" value="1"/>
</dbReference>
<keyword evidence="3" id="KW-1185">Reference proteome</keyword>
<accession>A0AAN8ZLD9</accession>
<reference evidence="2 3" key="1">
    <citation type="submission" date="2023-12" db="EMBL/GenBank/DDBJ databases">
        <title>A high-quality genome assembly for Dillenia turbinata (Dilleniales).</title>
        <authorList>
            <person name="Chanderbali A."/>
        </authorList>
    </citation>
    <scope>NUCLEOTIDE SEQUENCE [LARGE SCALE GENOMIC DNA]</scope>
    <source>
        <strain evidence="2">LSX21</strain>
        <tissue evidence="2">Leaf</tissue>
    </source>
</reference>
<evidence type="ECO:0000313" key="2">
    <source>
        <dbReference type="EMBL" id="KAK6945854.1"/>
    </source>
</evidence>
<dbReference type="GO" id="GO:0005634">
    <property type="term" value="C:nucleus"/>
    <property type="evidence" value="ECO:0007669"/>
    <property type="project" value="InterPro"/>
</dbReference>